<protein>
    <submittedName>
        <fullName evidence="2">Uncharacterized protein</fullName>
    </submittedName>
</protein>
<gene>
    <name evidence="2" type="ORF">HAX54_006367</name>
</gene>
<feature type="transmembrane region" description="Helical" evidence="1">
    <location>
        <begin position="30"/>
        <end position="49"/>
    </location>
</feature>
<keyword evidence="3" id="KW-1185">Reference proteome</keyword>
<keyword evidence="1" id="KW-1133">Transmembrane helix</keyword>
<sequence length="164" mass="18472">MDFVRAADWVFCRHIWGGWNRSLASADHGVLVYVARLWGAFITAVILLWRSRYGGDLSDAAVFILVMFKSTWGHIYGNTFHHGLIVITADLIETLLHSHFENFYEVSILEMVEFGYCGDLNFVEPKVGPVCHFPLTMPITKVCLLGSRDRMLGCDVPFDPFAGG</sequence>
<organism evidence="2 3">
    <name type="scientific">Datura stramonium</name>
    <name type="common">Jimsonweed</name>
    <name type="synonym">Common thornapple</name>
    <dbReference type="NCBI Taxonomy" id="4076"/>
    <lineage>
        <taxon>Eukaryota</taxon>
        <taxon>Viridiplantae</taxon>
        <taxon>Streptophyta</taxon>
        <taxon>Embryophyta</taxon>
        <taxon>Tracheophyta</taxon>
        <taxon>Spermatophyta</taxon>
        <taxon>Magnoliopsida</taxon>
        <taxon>eudicotyledons</taxon>
        <taxon>Gunneridae</taxon>
        <taxon>Pentapetalae</taxon>
        <taxon>asterids</taxon>
        <taxon>lamiids</taxon>
        <taxon>Solanales</taxon>
        <taxon>Solanaceae</taxon>
        <taxon>Solanoideae</taxon>
        <taxon>Datureae</taxon>
        <taxon>Datura</taxon>
    </lineage>
</organism>
<dbReference type="Proteomes" id="UP000823775">
    <property type="component" value="Unassembled WGS sequence"/>
</dbReference>
<comment type="caution">
    <text evidence="2">The sequence shown here is derived from an EMBL/GenBank/DDBJ whole genome shotgun (WGS) entry which is preliminary data.</text>
</comment>
<accession>A0ABS8TBU6</accession>
<keyword evidence="1" id="KW-0472">Membrane</keyword>
<keyword evidence="1" id="KW-0812">Transmembrane</keyword>
<dbReference type="EMBL" id="JACEIK010001320">
    <property type="protein sequence ID" value="MCD7468301.1"/>
    <property type="molecule type" value="Genomic_DNA"/>
</dbReference>
<reference evidence="2 3" key="1">
    <citation type="journal article" date="2021" name="BMC Genomics">
        <title>Datura genome reveals duplications of psychoactive alkaloid biosynthetic genes and high mutation rate following tissue culture.</title>
        <authorList>
            <person name="Rajewski A."/>
            <person name="Carter-House D."/>
            <person name="Stajich J."/>
            <person name="Litt A."/>
        </authorList>
    </citation>
    <scope>NUCLEOTIDE SEQUENCE [LARGE SCALE GENOMIC DNA]</scope>
    <source>
        <strain evidence="2">AR-01</strain>
    </source>
</reference>
<proteinExistence type="predicted"/>
<evidence type="ECO:0000313" key="3">
    <source>
        <dbReference type="Proteomes" id="UP000823775"/>
    </source>
</evidence>
<name>A0ABS8TBU6_DATST</name>
<evidence type="ECO:0000313" key="2">
    <source>
        <dbReference type="EMBL" id="MCD7468301.1"/>
    </source>
</evidence>
<evidence type="ECO:0000256" key="1">
    <source>
        <dbReference type="SAM" id="Phobius"/>
    </source>
</evidence>